<keyword evidence="4 9" id="KW-0808">Transferase</keyword>
<dbReference type="InterPro" id="IPR006204">
    <property type="entry name" value="GHMP_kinase_N_dom"/>
</dbReference>
<dbReference type="PANTHER" id="PTHR43527">
    <property type="entry name" value="4-DIPHOSPHOCYTIDYL-2-C-METHYL-D-ERYTHRITOL KINASE, CHLOROPLASTIC"/>
    <property type="match status" value="1"/>
</dbReference>
<keyword evidence="7 9" id="KW-0067">ATP-binding</keyword>
<evidence type="ECO:0000259" key="11">
    <source>
        <dbReference type="Pfam" id="PF08544"/>
    </source>
</evidence>
<comment type="catalytic activity">
    <reaction evidence="9">
        <text>4-CDP-2-C-methyl-D-erythritol + ATP = 4-CDP-2-C-methyl-D-erythritol 2-phosphate + ADP + H(+)</text>
        <dbReference type="Rhea" id="RHEA:18437"/>
        <dbReference type="ChEBI" id="CHEBI:15378"/>
        <dbReference type="ChEBI" id="CHEBI:30616"/>
        <dbReference type="ChEBI" id="CHEBI:57823"/>
        <dbReference type="ChEBI" id="CHEBI:57919"/>
        <dbReference type="ChEBI" id="CHEBI:456216"/>
        <dbReference type="EC" id="2.7.1.148"/>
    </reaction>
</comment>
<feature type="domain" description="GHMP kinase N-terminal" evidence="10">
    <location>
        <begin position="66"/>
        <end position="144"/>
    </location>
</feature>
<proteinExistence type="inferred from homology"/>
<dbReference type="Gene3D" id="3.30.70.890">
    <property type="entry name" value="GHMP kinase, C-terminal domain"/>
    <property type="match status" value="1"/>
</dbReference>
<accession>A0A523TB46</accession>
<gene>
    <name evidence="9" type="primary">ispE</name>
    <name evidence="12" type="ORF">E3J68_04015</name>
</gene>
<evidence type="ECO:0000256" key="4">
    <source>
        <dbReference type="ARBA" id="ARBA00022679"/>
    </source>
</evidence>
<keyword evidence="6 9" id="KW-0418">Kinase</keyword>
<dbReference type="InterPro" id="IPR004424">
    <property type="entry name" value="IspE"/>
</dbReference>
<dbReference type="InterPro" id="IPR020568">
    <property type="entry name" value="Ribosomal_Su5_D2-typ_SF"/>
</dbReference>
<dbReference type="GO" id="GO:0019288">
    <property type="term" value="P:isopentenyl diphosphate biosynthetic process, methylerythritol 4-phosphate pathway"/>
    <property type="evidence" value="ECO:0007669"/>
    <property type="project" value="UniProtKB-UniRule"/>
</dbReference>
<evidence type="ECO:0000256" key="5">
    <source>
        <dbReference type="ARBA" id="ARBA00022741"/>
    </source>
</evidence>
<comment type="function">
    <text evidence="9">Catalyzes the phosphorylation of the position 2 hydroxy group of 4-diphosphocytidyl-2C-methyl-D-erythritol.</text>
</comment>
<dbReference type="Proteomes" id="UP000316517">
    <property type="component" value="Unassembled WGS sequence"/>
</dbReference>
<feature type="active site" evidence="9">
    <location>
        <position position="11"/>
    </location>
</feature>
<dbReference type="SUPFAM" id="SSF54211">
    <property type="entry name" value="Ribosomal protein S5 domain 2-like"/>
    <property type="match status" value="1"/>
</dbReference>
<evidence type="ECO:0000313" key="12">
    <source>
        <dbReference type="EMBL" id="TET27566.1"/>
    </source>
</evidence>
<evidence type="ECO:0000313" key="13">
    <source>
        <dbReference type="Proteomes" id="UP000316517"/>
    </source>
</evidence>
<dbReference type="InterPro" id="IPR013750">
    <property type="entry name" value="GHMP_kinase_C_dom"/>
</dbReference>
<sequence length="290" mass="32090">MKELTFQAAAKINLYLDILGRRSDGYHEIESIIQSVRLYDKIILRLKGREIKIRCTHPEVPLDEENTCYRAAEILLTVLGMRQGLEIEIQKNIPIGSGLGGGSADAAATLIGMRKLFQIDIPFSDLSKLALELGSDVPFCLLGGTALVRGRGEKIIPLPLLKNGWFILVDPGISISTSWVYSRLQGKLTKKRLNIKLIKELIKKEGMRGVSKFPLYNKLEEVVIERFPTLRDIKAKLIEAGATGALMTGSGSTIFAVAEDEERVKSILGRLGRKVRVYAVQATDKSVKEA</sequence>
<evidence type="ECO:0000256" key="7">
    <source>
        <dbReference type="ARBA" id="ARBA00022840"/>
    </source>
</evidence>
<dbReference type="InterPro" id="IPR014721">
    <property type="entry name" value="Ribsml_uS5_D2-typ_fold_subgr"/>
</dbReference>
<dbReference type="GO" id="GO:0005524">
    <property type="term" value="F:ATP binding"/>
    <property type="evidence" value="ECO:0007669"/>
    <property type="project" value="UniProtKB-UniRule"/>
</dbReference>
<dbReference type="InterPro" id="IPR036554">
    <property type="entry name" value="GHMP_kinase_C_sf"/>
</dbReference>
<dbReference type="Gene3D" id="3.30.230.10">
    <property type="match status" value="1"/>
</dbReference>
<dbReference type="EMBL" id="SOJT01000179">
    <property type="protein sequence ID" value="TET27566.1"/>
    <property type="molecule type" value="Genomic_DNA"/>
</dbReference>
<dbReference type="GO" id="GO:0050515">
    <property type="term" value="F:4-(cytidine 5'-diphospho)-2-C-methyl-D-erythritol kinase activity"/>
    <property type="evidence" value="ECO:0007669"/>
    <property type="project" value="UniProtKB-UniRule"/>
</dbReference>
<dbReference type="AlphaFoldDB" id="A0A523TB46"/>
<dbReference type="SUPFAM" id="SSF55060">
    <property type="entry name" value="GHMP Kinase, C-terminal domain"/>
    <property type="match status" value="1"/>
</dbReference>
<dbReference type="PIRSF" id="PIRSF010376">
    <property type="entry name" value="IspE"/>
    <property type="match status" value="1"/>
</dbReference>
<keyword evidence="9" id="KW-0414">Isoprene biosynthesis</keyword>
<evidence type="ECO:0000256" key="3">
    <source>
        <dbReference type="ARBA" id="ARBA00017473"/>
    </source>
</evidence>
<protein>
    <recommendedName>
        <fullName evidence="3 9">4-diphosphocytidyl-2-C-methyl-D-erythritol kinase</fullName>
        <shortName evidence="9">CMK</shortName>
        <ecNumber evidence="2 9">2.7.1.148</ecNumber>
    </recommendedName>
    <alternativeName>
        <fullName evidence="8 9">4-(cytidine-5'-diphospho)-2-C-methyl-D-erythritol kinase</fullName>
    </alternativeName>
</protein>
<keyword evidence="5 9" id="KW-0547">Nucleotide-binding</keyword>
<dbReference type="Pfam" id="PF00288">
    <property type="entry name" value="GHMP_kinases_N"/>
    <property type="match status" value="1"/>
</dbReference>
<evidence type="ECO:0000256" key="9">
    <source>
        <dbReference type="HAMAP-Rule" id="MF_00061"/>
    </source>
</evidence>
<evidence type="ECO:0000259" key="10">
    <source>
        <dbReference type="Pfam" id="PF00288"/>
    </source>
</evidence>
<feature type="active site" evidence="9">
    <location>
        <position position="136"/>
    </location>
</feature>
<comment type="caution">
    <text evidence="12">The sequence shown here is derived from an EMBL/GenBank/DDBJ whole genome shotgun (WGS) entry which is preliminary data.</text>
</comment>
<evidence type="ECO:0000256" key="8">
    <source>
        <dbReference type="ARBA" id="ARBA00032554"/>
    </source>
</evidence>
<evidence type="ECO:0000256" key="2">
    <source>
        <dbReference type="ARBA" id="ARBA00012052"/>
    </source>
</evidence>
<feature type="binding site" evidence="9">
    <location>
        <begin position="94"/>
        <end position="104"/>
    </location>
    <ligand>
        <name>ATP</name>
        <dbReference type="ChEBI" id="CHEBI:30616"/>
    </ligand>
</feature>
<dbReference type="UniPathway" id="UPA00056">
    <property type="reaction ID" value="UER00094"/>
</dbReference>
<reference evidence="12 13" key="1">
    <citation type="submission" date="2019-03" db="EMBL/GenBank/DDBJ databases">
        <title>Metabolic potential of uncultured bacteria and archaea associated with petroleum seepage in deep-sea sediments.</title>
        <authorList>
            <person name="Dong X."/>
            <person name="Hubert C."/>
        </authorList>
    </citation>
    <scope>NUCLEOTIDE SEQUENCE [LARGE SCALE GENOMIC DNA]</scope>
    <source>
        <strain evidence="12">E44_bin3</strain>
    </source>
</reference>
<feature type="domain" description="GHMP kinase C-terminal" evidence="11">
    <location>
        <begin position="214"/>
        <end position="274"/>
    </location>
</feature>
<evidence type="ECO:0000256" key="1">
    <source>
        <dbReference type="ARBA" id="ARBA00009684"/>
    </source>
</evidence>
<evidence type="ECO:0000256" key="6">
    <source>
        <dbReference type="ARBA" id="ARBA00022777"/>
    </source>
</evidence>
<dbReference type="GO" id="GO:0016114">
    <property type="term" value="P:terpenoid biosynthetic process"/>
    <property type="evidence" value="ECO:0007669"/>
    <property type="project" value="UniProtKB-UniRule"/>
</dbReference>
<dbReference type="PANTHER" id="PTHR43527:SF2">
    <property type="entry name" value="4-DIPHOSPHOCYTIDYL-2-C-METHYL-D-ERYTHRITOL KINASE, CHLOROPLASTIC"/>
    <property type="match status" value="1"/>
</dbReference>
<comment type="pathway">
    <text evidence="9">Isoprenoid biosynthesis; isopentenyl diphosphate biosynthesis via DXP pathway; isopentenyl diphosphate from 1-deoxy-D-xylulose 5-phosphate: step 3/6.</text>
</comment>
<comment type="similarity">
    <text evidence="1 9">Belongs to the GHMP kinase family. IspE subfamily.</text>
</comment>
<dbReference type="EC" id="2.7.1.148" evidence="2 9"/>
<dbReference type="HAMAP" id="MF_00061">
    <property type="entry name" value="IspE"/>
    <property type="match status" value="1"/>
</dbReference>
<organism evidence="12 13">
    <name type="scientific">Aerophobetes bacterium</name>
    <dbReference type="NCBI Taxonomy" id="2030807"/>
    <lineage>
        <taxon>Bacteria</taxon>
        <taxon>Candidatus Aerophobota</taxon>
    </lineage>
</organism>
<dbReference type="Pfam" id="PF08544">
    <property type="entry name" value="GHMP_kinases_C"/>
    <property type="match status" value="1"/>
</dbReference>
<name>A0A523TB46_UNCAE</name>
<dbReference type="NCBIfam" id="TIGR00154">
    <property type="entry name" value="ispE"/>
    <property type="match status" value="1"/>
</dbReference>